<dbReference type="AlphaFoldDB" id="A0A7Y7WA13"/>
<comment type="caution">
    <text evidence="2">The sequence shown here is derived from an EMBL/GenBank/DDBJ whole genome shotgun (WGS) entry which is preliminary data.</text>
</comment>
<evidence type="ECO:0000313" key="3">
    <source>
        <dbReference type="Proteomes" id="UP000582981"/>
    </source>
</evidence>
<evidence type="ECO:0000259" key="1">
    <source>
        <dbReference type="Pfam" id="PF02627"/>
    </source>
</evidence>
<dbReference type="PANTHER" id="PTHR34846:SF5">
    <property type="entry name" value="CARBOXYMUCONOLACTONE DECARBOXYLASE-LIKE DOMAIN-CONTAINING PROTEIN"/>
    <property type="match status" value="1"/>
</dbReference>
<dbReference type="Pfam" id="PF02627">
    <property type="entry name" value="CMD"/>
    <property type="match status" value="1"/>
</dbReference>
<sequence length="187" mass="20635">MSKPRMAPVEGPYETSIAQNFERVMPPGMEPLKLFRTMANSPRVLQRLFAGGLLDKGSISLRDREIIILRTCARCGSEYEWGVHVALFSEKAKLNASLIAATQGSGQEVNELPLHDGLLVRVVDELHDTSTLSDGLWAEVAEHYTCAQVLEIIALVGYYHTISFVTNAAKVELEAFAPRFSSFRAAP</sequence>
<dbReference type="Gene3D" id="1.20.1290.10">
    <property type="entry name" value="AhpD-like"/>
    <property type="match status" value="1"/>
</dbReference>
<organism evidence="2 3">
    <name type="scientific">Pseudomonas gingeri</name>
    <dbReference type="NCBI Taxonomy" id="117681"/>
    <lineage>
        <taxon>Bacteria</taxon>
        <taxon>Pseudomonadati</taxon>
        <taxon>Pseudomonadota</taxon>
        <taxon>Gammaproteobacteria</taxon>
        <taxon>Pseudomonadales</taxon>
        <taxon>Pseudomonadaceae</taxon>
        <taxon>Pseudomonas</taxon>
    </lineage>
</organism>
<dbReference type="SUPFAM" id="SSF69118">
    <property type="entry name" value="AhpD-like"/>
    <property type="match status" value="1"/>
</dbReference>
<dbReference type="PANTHER" id="PTHR34846">
    <property type="entry name" value="4-CARBOXYMUCONOLACTONE DECARBOXYLASE FAMILY PROTEIN (AFU_ORTHOLOGUE AFUA_6G11590)"/>
    <property type="match status" value="1"/>
</dbReference>
<gene>
    <name evidence="2" type="ORF">HX829_01680</name>
</gene>
<dbReference type="RefSeq" id="WP_100943440.1">
    <property type="nucleotide sequence ID" value="NZ_JACAPU010000002.1"/>
</dbReference>
<name>A0A7Y7WA13_9PSED</name>
<dbReference type="InterPro" id="IPR003779">
    <property type="entry name" value="CMD-like"/>
</dbReference>
<proteinExistence type="predicted"/>
<dbReference type="GO" id="GO:0051920">
    <property type="term" value="F:peroxiredoxin activity"/>
    <property type="evidence" value="ECO:0007669"/>
    <property type="project" value="InterPro"/>
</dbReference>
<feature type="domain" description="Carboxymuconolactone decarboxylase-like" evidence="1">
    <location>
        <begin position="49"/>
        <end position="90"/>
    </location>
</feature>
<protein>
    <submittedName>
        <fullName evidence="2">Carboxymuconolactone decarboxylase family protein</fullName>
    </submittedName>
</protein>
<reference evidence="2 3" key="1">
    <citation type="submission" date="2020-04" db="EMBL/GenBank/DDBJ databases">
        <title>Molecular characterization of pseudomonads from Agaricus bisporus reveal novel blotch 2 pathogens in Western Europe.</title>
        <authorList>
            <person name="Taparia T."/>
            <person name="Krijger M."/>
            <person name="Haynes E."/>
            <person name="Elpinstone J.G."/>
            <person name="Noble R."/>
            <person name="Van Der Wolf J."/>
        </authorList>
    </citation>
    <scope>NUCLEOTIDE SEQUENCE [LARGE SCALE GENOMIC DNA]</scope>
    <source>
        <strain evidence="2 3">F1001</strain>
    </source>
</reference>
<dbReference type="Proteomes" id="UP000582981">
    <property type="component" value="Unassembled WGS sequence"/>
</dbReference>
<evidence type="ECO:0000313" key="2">
    <source>
        <dbReference type="EMBL" id="NWB45188.1"/>
    </source>
</evidence>
<dbReference type="EMBL" id="JACAPU010000002">
    <property type="protein sequence ID" value="NWB45188.1"/>
    <property type="molecule type" value="Genomic_DNA"/>
</dbReference>
<dbReference type="InterPro" id="IPR029032">
    <property type="entry name" value="AhpD-like"/>
</dbReference>
<accession>A0A7Y7WA13</accession>